<dbReference type="EC" id="1.14.11.-" evidence="3"/>
<dbReference type="EMBL" id="CAMXCT030001133">
    <property type="protein sequence ID" value="CAL4774405.1"/>
    <property type="molecule type" value="Genomic_DNA"/>
</dbReference>
<sequence length="427" mass="47284">MGTKGCAGDPASAGSRPSGADVAEGLCQELLDSTFFQENWERKPFHFCAAEKGCSANRLPDALFADDLAAAVGRAEGINLKMFRSNETSDLETPWHSYLAGFSMVINQADRHLKVLFDLCKGLGDRHFHHVFAVVYLTPPGSQAVRVHTDDQDVILLQVWGSKHWTVYNAPTHLPYTEEMLGKEQAVPGNLIGPKELDFTIRPHDVLYIPRGYLHEAATSTEASLHITLTVPTSDYCWGVQMVKQLNSELRSGQLLTPDSQSLCQASLAECLAGEAPKDELDGKIQDMLSRFLSNLSAEAVLKGFESRMAKTNLGQDQQFSQLSEGSGNVLISRNRRVRLMYGVTCFCEEGSQEAIFGRADGRCMRMEITPSSSKLIRSLTDTPQWVRDLPCSDSFERLCILHILLDAGVIQVFLRGPEESLEMPQR</sequence>
<comment type="cofactor">
    <cofactor evidence="3">
        <name>Fe(2+)</name>
        <dbReference type="ChEBI" id="CHEBI:29033"/>
    </cofactor>
    <text evidence="3">Binds 1 Fe(2+) ion per subunit.</text>
</comment>
<dbReference type="GO" id="GO:0005730">
    <property type="term" value="C:nucleolus"/>
    <property type="evidence" value="ECO:0007669"/>
    <property type="project" value="TreeGrafter"/>
</dbReference>
<dbReference type="GO" id="GO:0005506">
    <property type="term" value="F:iron ion binding"/>
    <property type="evidence" value="ECO:0007669"/>
    <property type="project" value="UniProtKB-UniRule"/>
</dbReference>
<proteinExistence type="inferred from homology"/>
<gene>
    <name evidence="5" type="ORF">C1SCF055_LOCUS14393</name>
</gene>
<dbReference type="PANTHER" id="PTHR13096:SF8">
    <property type="entry name" value="RIBOSOMAL OXYGENASE 1"/>
    <property type="match status" value="1"/>
</dbReference>
<evidence type="ECO:0000259" key="4">
    <source>
        <dbReference type="PROSITE" id="PS51184"/>
    </source>
</evidence>
<dbReference type="PROSITE" id="PS51184">
    <property type="entry name" value="JMJC"/>
    <property type="match status" value="1"/>
</dbReference>
<comment type="function">
    <text evidence="3">Oxygenase that can act as both a histone lysine demethylase and a ribosomal histidine hydroxylase.</text>
</comment>
<dbReference type="AlphaFoldDB" id="A0A9P1FST8"/>
<keyword evidence="7" id="KW-1185">Reference proteome</keyword>
<feature type="domain" description="JmjC" evidence="4">
    <location>
        <begin position="108"/>
        <end position="248"/>
    </location>
</feature>
<evidence type="ECO:0000256" key="3">
    <source>
        <dbReference type="RuleBase" id="RU366061"/>
    </source>
</evidence>
<reference evidence="6 7" key="2">
    <citation type="submission" date="2024-05" db="EMBL/GenBank/DDBJ databases">
        <authorList>
            <person name="Chen Y."/>
            <person name="Shah S."/>
            <person name="Dougan E. K."/>
            <person name="Thang M."/>
            <person name="Chan C."/>
        </authorList>
    </citation>
    <scope>NUCLEOTIDE SEQUENCE [LARGE SCALE GENOMIC DNA]</scope>
</reference>
<dbReference type="Proteomes" id="UP001152797">
    <property type="component" value="Unassembled WGS sequence"/>
</dbReference>
<keyword evidence="3" id="KW-0539">Nucleus</keyword>
<accession>A0A9P1FST8</accession>
<dbReference type="InterPro" id="IPR039994">
    <property type="entry name" value="NO66-like"/>
</dbReference>
<dbReference type="EMBL" id="CAMXCT020001133">
    <property type="protein sequence ID" value="CAL1140468.1"/>
    <property type="molecule type" value="Genomic_DNA"/>
</dbReference>
<evidence type="ECO:0000313" key="5">
    <source>
        <dbReference type="EMBL" id="CAI3987093.1"/>
    </source>
</evidence>
<keyword evidence="1 3" id="KW-0479">Metal-binding</keyword>
<comment type="subcellular location">
    <subcellularLocation>
        <location evidence="3">Nucleus</location>
    </subcellularLocation>
</comment>
<protein>
    <recommendedName>
        <fullName evidence="3">Bifunctional lysine-specific demethylase and histidyl-hydroxylase</fullName>
        <ecNumber evidence="3">1.14.11.-</ecNumber>
    </recommendedName>
</protein>
<name>A0A9P1FST8_9DINO</name>
<dbReference type="GO" id="GO:0032453">
    <property type="term" value="F:histone H3K4 demethylase activity"/>
    <property type="evidence" value="ECO:0007669"/>
    <property type="project" value="TreeGrafter"/>
</dbReference>
<dbReference type="SUPFAM" id="SSF51197">
    <property type="entry name" value="Clavaminate synthase-like"/>
    <property type="match status" value="1"/>
</dbReference>
<dbReference type="Pfam" id="PF08007">
    <property type="entry name" value="JmjC_2"/>
    <property type="match status" value="1"/>
</dbReference>
<evidence type="ECO:0000256" key="2">
    <source>
        <dbReference type="ARBA" id="ARBA00023004"/>
    </source>
</evidence>
<comment type="caution">
    <text evidence="5">The sequence shown here is derived from an EMBL/GenBank/DDBJ whole genome shotgun (WGS) entry which is preliminary data.</text>
</comment>
<evidence type="ECO:0000313" key="7">
    <source>
        <dbReference type="Proteomes" id="UP001152797"/>
    </source>
</evidence>
<dbReference type="Gene3D" id="2.60.120.650">
    <property type="entry name" value="Cupin"/>
    <property type="match status" value="1"/>
</dbReference>
<dbReference type="OrthoDB" id="432643at2759"/>
<keyword evidence="2 3" id="KW-0408">Iron</keyword>
<dbReference type="EMBL" id="CAMXCT010001133">
    <property type="protein sequence ID" value="CAI3987093.1"/>
    <property type="molecule type" value="Genomic_DNA"/>
</dbReference>
<comment type="similarity">
    <text evidence="3">Belongs to the ROX family.</text>
</comment>
<reference evidence="5" key="1">
    <citation type="submission" date="2022-10" db="EMBL/GenBank/DDBJ databases">
        <authorList>
            <person name="Chen Y."/>
            <person name="Dougan E. K."/>
            <person name="Chan C."/>
            <person name="Rhodes N."/>
            <person name="Thang M."/>
        </authorList>
    </citation>
    <scope>NUCLEOTIDE SEQUENCE</scope>
</reference>
<keyword evidence="3" id="KW-0223">Dioxygenase</keyword>
<dbReference type="PANTHER" id="PTHR13096">
    <property type="entry name" value="MINA53 MYC INDUCED NUCLEAR ANTIGEN"/>
    <property type="match status" value="1"/>
</dbReference>
<evidence type="ECO:0000313" key="6">
    <source>
        <dbReference type="EMBL" id="CAL4774405.1"/>
    </source>
</evidence>
<keyword evidence="3" id="KW-0804">Transcription</keyword>
<keyword evidence="3" id="KW-0805">Transcription regulation</keyword>
<dbReference type="InterPro" id="IPR003347">
    <property type="entry name" value="JmjC_dom"/>
</dbReference>
<keyword evidence="3" id="KW-0560">Oxidoreductase</keyword>
<organism evidence="5">
    <name type="scientific">Cladocopium goreaui</name>
    <dbReference type="NCBI Taxonomy" id="2562237"/>
    <lineage>
        <taxon>Eukaryota</taxon>
        <taxon>Sar</taxon>
        <taxon>Alveolata</taxon>
        <taxon>Dinophyceae</taxon>
        <taxon>Suessiales</taxon>
        <taxon>Symbiodiniaceae</taxon>
        <taxon>Cladocopium</taxon>
    </lineage>
</organism>
<dbReference type="GO" id="GO:0051864">
    <property type="term" value="F:histone H3K36 demethylase activity"/>
    <property type="evidence" value="ECO:0007669"/>
    <property type="project" value="TreeGrafter"/>
</dbReference>
<evidence type="ECO:0000256" key="1">
    <source>
        <dbReference type="ARBA" id="ARBA00022723"/>
    </source>
</evidence>